<evidence type="ECO:0000313" key="2">
    <source>
        <dbReference type="EMBL" id="UTF55204.1"/>
    </source>
</evidence>
<dbReference type="AlphaFoldDB" id="A0A9E7NDY9"/>
<gene>
    <name evidence="2" type="ORF">NGM29_08135</name>
</gene>
<evidence type="ECO:0008006" key="4">
    <source>
        <dbReference type="Google" id="ProtNLM"/>
    </source>
</evidence>
<proteinExistence type="predicted"/>
<organism evidence="2 3">
    <name type="scientific">Natronosalvus rutilus</name>
    <dbReference type="NCBI Taxonomy" id="2953753"/>
    <lineage>
        <taxon>Archaea</taxon>
        <taxon>Methanobacteriati</taxon>
        <taxon>Methanobacteriota</taxon>
        <taxon>Stenosarchaea group</taxon>
        <taxon>Halobacteria</taxon>
        <taxon>Halobacteriales</taxon>
        <taxon>Natrialbaceae</taxon>
        <taxon>Natronosalvus</taxon>
    </lineage>
</organism>
<dbReference type="EMBL" id="CP100355">
    <property type="protein sequence ID" value="UTF55204.1"/>
    <property type="molecule type" value="Genomic_DNA"/>
</dbReference>
<feature type="transmembrane region" description="Helical" evidence="1">
    <location>
        <begin position="47"/>
        <end position="66"/>
    </location>
</feature>
<keyword evidence="1" id="KW-1133">Transmembrane helix</keyword>
<dbReference type="GeneID" id="73290007"/>
<accession>A0A9E7NDY9</accession>
<dbReference type="RefSeq" id="WP_254160024.1">
    <property type="nucleotide sequence ID" value="NZ_CP100355.1"/>
</dbReference>
<name>A0A9E7NDY9_9EURY</name>
<keyword evidence="3" id="KW-1185">Reference proteome</keyword>
<evidence type="ECO:0000313" key="3">
    <source>
        <dbReference type="Proteomes" id="UP001056855"/>
    </source>
</evidence>
<dbReference type="Proteomes" id="UP001056855">
    <property type="component" value="Chromosome"/>
</dbReference>
<evidence type="ECO:0000256" key="1">
    <source>
        <dbReference type="SAM" id="Phobius"/>
    </source>
</evidence>
<keyword evidence="1" id="KW-0812">Transmembrane</keyword>
<dbReference type="KEGG" id="sawl:NGM29_08135"/>
<keyword evidence="1" id="KW-0472">Membrane</keyword>
<sequence>MSLESAAARTDWDGTVPNAFDLRVVALVFVASGFAASANLTAGGLEFALVAFGTLVVAGLAAHWLGQRRVRRVTESLVEQWVAAGGSVESVTRSASWLRTEWIVRTNEGPVTVGGLALVPISRVSITWRGLGESHAVSAASADLESLAAEWYAEIFEPGRKRVRETPSRAS</sequence>
<feature type="transmembrane region" description="Helical" evidence="1">
    <location>
        <begin position="20"/>
        <end position="41"/>
    </location>
</feature>
<protein>
    <recommendedName>
        <fullName evidence="4">DUF2244 domain-containing protein</fullName>
    </recommendedName>
</protein>
<reference evidence="2" key="1">
    <citation type="submission" date="2022-06" db="EMBL/GenBank/DDBJ databases">
        <title>Diverse halophilic archaea isolated from saline environments.</title>
        <authorList>
            <person name="Cui H.-L."/>
        </authorList>
    </citation>
    <scope>NUCLEOTIDE SEQUENCE</scope>
    <source>
        <strain evidence="2">WLHS1</strain>
    </source>
</reference>